<gene>
    <name evidence="2" type="ORF">NDU88_003534</name>
</gene>
<organism evidence="2 3">
    <name type="scientific">Pleurodeles waltl</name>
    <name type="common">Iberian ribbed newt</name>
    <dbReference type="NCBI Taxonomy" id="8319"/>
    <lineage>
        <taxon>Eukaryota</taxon>
        <taxon>Metazoa</taxon>
        <taxon>Chordata</taxon>
        <taxon>Craniata</taxon>
        <taxon>Vertebrata</taxon>
        <taxon>Euteleostomi</taxon>
        <taxon>Amphibia</taxon>
        <taxon>Batrachia</taxon>
        <taxon>Caudata</taxon>
        <taxon>Salamandroidea</taxon>
        <taxon>Salamandridae</taxon>
        <taxon>Pleurodelinae</taxon>
        <taxon>Pleurodeles</taxon>
    </lineage>
</organism>
<comment type="caution">
    <text evidence="2">The sequence shown here is derived from an EMBL/GenBank/DDBJ whole genome shotgun (WGS) entry which is preliminary data.</text>
</comment>
<evidence type="ECO:0000313" key="3">
    <source>
        <dbReference type="Proteomes" id="UP001066276"/>
    </source>
</evidence>
<protein>
    <submittedName>
        <fullName evidence="2">Uncharacterized protein</fullName>
    </submittedName>
</protein>
<evidence type="ECO:0000313" key="2">
    <source>
        <dbReference type="EMBL" id="KAJ1178287.1"/>
    </source>
</evidence>
<feature type="region of interest" description="Disordered" evidence="1">
    <location>
        <begin position="1"/>
        <end position="22"/>
    </location>
</feature>
<dbReference type="AlphaFoldDB" id="A0AAV7TNU0"/>
<dbReference type="Proteomes" id="UP001066276">
    <property type="component" value="Chromosome 3_2"/>
</dbReference>
<accession>A0AAV7TNU0</accession>
<proteinExistence type="predicted"/>
<evidence type="ECO:0000256" key="1">
    <source>
        <dbReference type="SAM" id="MobiDB-lite"/>
    </source>
</evidence>
<keyword evidence="3" id="KW-1185">Reference proteome</keyword>
<dbReference type="EMBL" id="JANPWB010000006">
    <property type="protein sequence ID" value="KAJ1178287.1"/>
    <property type="molecule type" value="Genomic_DNA"/>
</dbReference>
<reference evidence="2" key="1">
    <citation type="journal article" date="2022" name="bioRxiv">
        <title>Sequencing and chromosome-scale assembly of the giantPleurodeles waltlgenome.</title>
        <authorList>
            <person name="Brown T."/>
            <person name="Elewa A."/>
            <person name="Iarovenko S."/>
            <person name="Subramanian E."/>
            <person name="Araus A.J."/>
            <person name="Petzold A."/>
            <person name="Susuki M."/>
            <person name="Suzuki K.-i.T."/>
            <person name="Hayashi T."/>
            <person name="Toyoda A."/>
            <person name="Oliveira C."/>
            <person name="Osipova E."/>
            <person name="Leigh N.D."/>
            <person name="Simon A."/>
            <person name="Yun M.H."/>
        </authorList>
    </citation>
    <scope>NUCLEOTIDE SEQUENCE</scope>
    <source>
        <strain evidence="2">20211129_DDA</strain>
        <tissue evidence="2">Liver</tissue>
    </source>
</reference>
<name>A0AAV7TNU0_PLEWA</name>
<sequence length="110" mass="11486">MSRGTTWCGGRSTLGPARPPNEAPVLLSTPVCMQESEGAVEGDETVEAAACGSHPSSRWNKGKGISSEEVGVRLPRAPGARNKGRATCPPAPDALMRTGDVSVWSLRGDR</sequence>
<feature type="region of interest" description="Disordered" evidence="1">
    <location>
        <begin position="50"/>
        <end position="70"/>
    </location>
</feature>